<dbReference type="Proteomes" id="UP000184080">
    <property type="component" value="Unassembled WGS sequence"/>
</dbReference>
<keyword evidence="4" id="KW-1185">Reference proteome</keyword>
<dbReference type="AlphaFoldDB" id="A0A1M6H2G1"/>
<dbReference type="GO" id="GO:0050485">
    <property type="term" value="F:oxidoreductase activity, acting on X-H and Y-H to form an X-Y bond, with a disulfide as acceptor"/>
    <property type="evidence" value="ECO:0007669"/>
    <property type="project" value="InterPro"/>
</dbReference>
<gene>
    <name evidence="3" type="ORF">SAMN05444401_2343</name>
</gene>
<organism evidence="3 4">
    <name type="scientific">Clostridium amylolyticum</name>
    <dbReference type="NCBI Taxonomy" id="1121298"/>
    <lineage>
        <taxon>Bacteria</taxon>
        <taxon>Bacillati</taxon>
        <taxon>Bacillota</taxon>
        <taxon>Clostridia</taxon>
        <taxon>Eubacteriales</taxon>
        <taxon>Clostridiaceae</taxon>
        <taxon>Clostridium</taxon>
    </lineage>
</organism>
<sequence>MIKIVQFLNQVQAGLGGDEKMNIPPSAQHGGAGLGMLLKSTLMRFGGDITGTVICGDNYFLQNKDKAIEEILELIKKFNPDVVICGPALNYKRYGECCGYLVESIEEKLKIPAFAAMAEDSTGKELFRKRVYIIKTPGRGGVGLNNSLKNIASFAVKLAMHEPIGSAEQEGYFTRE</sequence>
<reference evidence="3 4" key="1">
    <citation type="submission" date="2016-11" db="EMBL/GenBank/DDBJ databases">
        <authorList>
            <person name="Jaros S."/>
            <person name="Januszkiewicz K."/>
            <person name="Wedrychowicz H."/>
        </authorList>
    </citation>
    <scope>NUCLEOTIDE SEQUENCE [LARGE SCALE GENOMIC DNA]</scope>
    <source>
        <strain evidence="3 4">DSM 21864</strain>
    </source>
</reference>
<dbReference type="NCBIfam" id="TIGR01918">
    <property type="entry name" value="various_sel_PB"/>
    <property type="match status" value="1"/>
</dbReference>
<evidence type="ECO:0000313" key="4">
    <source>
        <dbReference type="Proteomes" id="UP000184080"/>
    </source>
</evidence>
<dbReference type="Pfam" id="PF07355">
    <property type="entry name" value="GRDB"/>
    <property type="match status" value="1"/>
</dbReference>
<accession>A0A1M6H2G1</accession>
<dbReference type="RefSeq" id="WP_073006710.1">
    <property type="nucleotide sequence ID" value="NZ_FQZO01000003.1"/>
</dbReference>
<evidence type="ECO:0000313" key="3">
    <source>
        <dbReference type="EMBL" id="SHJ16366.1"/>
    </source>
</evidence>
<evidence type="ECO:0000256" key="1">
    <source>
        <dbReference type="ARBA" id="ARBA00022933"/>
    </source>
</evidence>
<dbReference type="OrthoDB" id="9764267at2"/>
<dbReference type="InterPro" id="IPR010187">
    <property type="entry name" value="Various_sel_PB"/>
</dbReference>
<name>A0A1M6H2G1_9CLOT</name>
<protein>
    <submittedName>
        <fullName evidence="3">Glycine reductase</fullName>
    </submittedName>
</protein>
<evidence type="ECO:0000256" key="2">
    <source>
        <dbReference type="ARBA" id="ARBA00023002"/>
    </source>
</evidence>
<keyword evidence="1" id="KW-0712">Selenocysteine</keyword>
<proteinExistence type="predicted"/>
<dbReference type="EMBL" id="FQZO01000003">
    <property type="protein sequence ID" value="SHJ16366.1"/>
    <property type="molecule type" value="Genomic_DNA"/>
</dbReference>
<dbReference type="STRING" id="1121298.SAMN05444401_2343"/>
<keyword evidence="2" id="KW-0560">Oxidoreductase</keyword>